<dbReference type="AlphaFoldDB" id="A0A1B1Z8F2"/>
<evidence type="ECO:0000313" key="1">
    <source>
        <dbReference type="EMBL" id="ANX13748.1"/>
    </source>
</evidence>
<proteinExistence type="predicted"/>
<reference evidence="1 2" key="1">
    <citation type="submission" date="2016-08" db="EMBL/GenBank/DDBJ databases">
        <title>Complete genome sequence of Fictibacillus arsenicus G25-54, a strain with toxicity to nematodes and a potential arsenic-resistance activity.</title>
        <authorList>
            <person name="Zheng Z."/>
        </authorList>
    </citation>
    <scope>NUCLEOTIDE SEQUENCE [LARGE SCALE GENOMIC DNA]</scope>
    <source>
        <strain evidence="1 2">G25-54</strain>
    </source>
</reference>
<dbReference type="InterPro" id="IPR003615">
    <property type="entry name" value="HNH_nuc"/>
</dbReference>
<dbReference type="EMBL" id="CP016761">
    <property type="protein sequence ID" value="ANX13748.1"/>
    <property type="molecule type" value="Genomic_DNA"/>
</dbReference>
<dbReference type="CDD" id="cd00085">
    <property type="entry name" value="HNHc"/>
    <property type="match status" value="1"/>
</dbReference>
<keyword evidence="2" id="KW-1185">Reference proteome</keyword>
<evidence type="ECO:0000313" key="2">
    <source>
        <dbReference type="Proteomes" id="UP000077412"/>
    </source>
</evidence>
<evidence type="ECO:0008006" key="3">
    <source>
        <dbReference type="Google" id="ProtNLM"/>
    </source>
</evidence>
<dbReference type="KEGG" id="far:ABE41_017195"/>
<dbReference type="Proteomes" id="UP000077412">
    <property type="component" value="Chromosome"/>
</dbReference>
<protein>
    <recommendedName>
        <fullName evidence="3">HNH endonuclease</fullName>
    </recommendedName>
</protein>
<name>A0A1B1Z8F2_9BACL</name>
<accession>A0A1B1Z8F2</accession>
<dbReference type="OrthoDB" id="4461979at2"/>
<organism evidence="1 2">
    <name type="scientific">Fictibacillus arsenicus</name>
    <dbReference type="NCBI Taxonomy" id="255247"/>
    <lineage>
        <taxon>Bacteria</taxon>
        <taxon>Bacillati</taxon>
        <taxon>Bacillota</taxon>
        <taxon>Bacilli</taxon>
        <taxon>Bacillales</taxon>
        <taxon>Fictibacillaceae</taxon>
        <taxon>Fictibacillus</taxon>
    </lineage>
</organism>
<sequence>MNKADLIKSLCQFVESGDQASGNELINHQYPFKKIEYVKRTYSKALMLRVFMKDGFIDRYSGQKLIFPPVLRILSMNYPKEFPFHPNWKMSECHPAYWDLMPTIDHIVPITKGGDNMNENLVSTSMMRNSAKANFTLEELGWMLYPPGKLENWDGQLKWFIDLVNENSGYLQVPYIKEWFLAAKKI</sequence>
<gene>
    <name evidence="1" type="ORF">ABE41_017195</name>
</gene>
<dbReference type="Gene3D" id="1.10.30.50">
    <property type="match status" value="1"/>
</dbReference>
<dbReference type="RefSeq" id="WP_066293016.1">
    <property type="nucleotide sequence ID" value="NZ_CP016761.1"/>
</dbReference>